<feature type="binding site" evidence="9">
    <location>
        <position position="91"/>
    </location>
    <ligand>
        <name>Mg(2+)</name>
        <dbReference type="ChEBI" id="CHEBI:18420"/>
        <label>1</label>
    </ligand>
</feature>
<dbReference type="FunFam" id="3.40.1030.10:FF:000002">
    <property type="entry name" value="Anthranilate phosphoribosyltransferase"/>
    <property type="match status" value="1"/>
</dbReference>
<comment type="caution">
    <text evidence="12">The sequence shown here is derived from an EMBL/GenBank/DDBJ whole genome shotgun (WGS) entry which is preliminary data.</text>
</comment>
<dbReference type="Gene3D" id="1.20.970.10">
    <property type="entry name" value="Transferase, Pyrimidine Nucleoside Phosphorylase, Chain C"/>
    <property type="match status" value="1"/>
</dbReference>
<evidence type="ECO:0000313" key="13">
    <source>
        <dbReference type="Proteomes" id="UP001298753"/>
    </source>
</evidence>
<dbReference type="PANTHER" id="PTHR43285:SF2">
    <property type="entry name" value="ANTHRANILATE PHOSPHORIBOSYLTRANSFERASE"/>
    <property type="match status" value="1"/>
</dbReference>
<evidence type="ECO:0000256" key="8">
    <source>
        <dbReference type="ARBA" id="ARBA00061188"/>
    </source>
</evidence>
<dbReference type="Pfam" id="PF02885">
    <property type="entry name" value="Glycos_trans_3N"/>
    <property type="match status" value="1"/>
</dbReference>
<feature type="binding site" evidence="9">
    <location>
        <position position="79"/>
    </location>
    <ligand>
        <name>5-phospho-alpha-D-ribose 1-diphosphate</name>
        <dbReference type="ChEBI" id="CHEBI:58017"/>
    </ligand>
</feature>
<feature type="binding site" evidence="9">
    <location>
        <position position="110"/>
    </location>
    <ligand>
        <name>anthranilate</name>
        <dbReference type="ChEBI" id="CHEBI:16567"/>
        <label>1</label>
    </ligand>
</feature>
<dbReference type="InterPro" id="IPR017459">
    <property type="entry name" value="Glycosyl_Trfase_fam3_N_dom"/>
</dbReference>
<dbReference type="AlphaFoldDB" id="A0AAW4VZG8"/>
<dbReference type="NCBIfam" id="TIGR01245">
    <property type="entry name" value="trpD"/>
    <property type="match status" value="1"/>
</dbReference>
<feature type="domain" description="Glycosyl transferase family 3 N-terminal" evidence="11">
    <location>
        <begin position="5"/>
        <end position="65"/>
    </location>
</feature>
<dbReference type="RefSeq" id="WP_227600659.1">
    <property type="nucleotide sequence ID" value="NZ_JAJEPX010000017.1"/>
</dbReference>
<evidence type="ECO:0000256" key="1">
    <source>
        <dbReference type="ARBA" id="ARBA00004907"/>
    </source>
</evidence>
<dbReference type="GO" id="GO:0000287">
    <property type="term" value="F:magnesium ion binding"/>
    <property type="evidence" value="ECO:0007669"/>
    <property type="project" value="UniProtKB-UniRule"/>
</dbReference>
<feature type="binding site" evidence="9">
    <location>
        <position position="224"/>
    </location>
    <ligand>
        <name>Mg(2+)</name>
        <dbReference type="ChEBI" id="CHEBI:18420"/>
        <label>1</label>
    </ligand>
</feature>
<dbReference type="Gene3D" id="3.40.1030.10">
    <property type="entry name" value="Nucleoside phosphorylase/phosphoribosyltransferase catalytic domain"/>
    <property type="match status" value="1"/>
</dbReference>
<keyword evidence="6 9" id="KW-0057">Aromatic amino acid biosynthesis</keyword>
<organism evidence="12 13">
    <name type="scientific">Agathobaculum butyriciproducens</name>
    <dbReference type="NCBI Taxonomy" id="1628085"/>
    <lineage>
        <taxon>Bacteria</taxon>
        <taxon>Bacillati</taxon>
        <taxon>Bacillota</taxon>
        <taxon>Clostridia</taxon>
        <taxon>Eubacteriales</taxon>
        <taxon>Butyricicoccaceae</taxon>
        <taxon>Agathobaculum</taxon>
    </lineage>
</organism>
<evidence type="ECO:0000256" key="2">
    <source>
        <dbReference type="ARBA" id="ARBA00022605"/>
    </source>
</evidence>
<keyword evidence="13" id="KW-1185">Reference proteome</keyword>
<dbReference type="SUPFAM" id="SSF52418">
    <property type="entry name" value="Nucleoside phosphorylase/phosphoribosyltransferase catalytic domain"/>
    <property type="match status" value="1"/>
</dbReference>
<keyword evidence="5 9" id="KW-0822">Tryptophan biosynthesis</keyword>
<dbReference type="Pfam" id="PF00591">
    <property type="entry name" value="Glycos_transf_3"/>
    <property type="match status" value="1"/>
</dbReference>
<evidence type="ECO:0000256" key="6">
    <source>
        <dbReference type="ARBA" id="ARBA00023141"/>
    </source>
</evidence>
<dbReference type="HAMAP" id="MF_00211">
    <property type="entry name" value="TrpD"/>
    <property type="match status" value="1"/>
</dbReference>
<dbReference type="EC" id="2.4.2.18" evidence="9"/>
<comment type="function">
    <text evidence="9">Catalyzes the transfer of the phosphoribosyl group of 5-phosphorylribose-1-pyrophosphate (PRPP) to anthranilate to yield N-(5'-phosphoribosyl)-anthranilate (PRA).</text>
</comment>
<dbReference type="GO" id="GO:0005829">
    <property type="term" value="C:cytosol"/>
    <property type="evidence" value="ECO:0007669"/>
    <property type="project" value="TreeGrafter"/>
</dbReference>
<keyword evidence="9" id="KW-0479">Metal-binding</keyword>
<protein>
    <recommendedName>
        <fullName evidence="9">Anthranilate phosphoribosyltransferase</fullName>
        <ecNumber evidence="9">2.4.2.18</ecNumber>
    </recommendedName>
</protein>
<dbReference type="InterPro" id="IPR036320">
    <property type="entry name" value="Glycosyl_Trfase_fam3_N_dom_sf"/>
</dbReference>
<dbReference type="GeneID" id="98660818"/>
<proteinExistence type="inferred from homology"/>
<gene>
    <name evidence="9 12" type="primary">trpD</name>
    <name evidence="12" type="ORF">LKD22_06990</name>
</gene>
<dbReference type="InterPro" id="IPR005940">
    <property type="entry name" value="Anthranilate_Pribosyl_Tfrase"/>
</dbReference>
<reference evidence="12 13" key="1">
    <citation type="submission" date="2021-10" db="EMBL/GenBank/DDBJ databases">
        <title>Anaerobic single-cell dispensing facilitates the cultivation of human gut bacteria.</title>
        <authorList>
            <person name="Afrizal A."/>
        </authorList>
    </citation>
    <scope>NUCLEOTIDE SEQUENCE [LARGE SCALE GENOMIC DNA]</scope>
    <source>
        <strain evidence="12 13">CLA-AA-H270</strain>
    </source>
</reference>
<feature type="binding site" evidence="9">
    <location>
        <position position="87"/>
    </location>
    <ligand>
        <name>5-phospho-alpha-D-ribose 1-diphosphate</name>
        <dbReference type="ChEBI" id="CHEBI:58017"/>
    </ligand>
</feature>
<comment type="cofactor">
    <cofactor evidence="9">
        <name>Mg(2+)</name>
        <dbReference type="ChEBI" id="CHEBI:18420"/>
    </cofactor>
    <text evidence="9">Binds 2 magnesium ions per monomer.</text>
</comment>
<evidence type="ECO:0000256" key="4">
    <source>
        <dbReference type="ARBA" id="ARBA00022679"/>
    </source>
</evidence>
<name>A0AAW4VZG8_9FIRM</name>
<keyword evidence="3 9" id="KW-0328">Glycosyltransferase</keyword>
<dbReference type="GO" id="GO:0004048">
    <property type="term" value="F:anthranilate phosphoribosyltransferase activity"/>
    <property type="evidence" value="ECO:0007669"/>
    <property type="project" value="UniProtKB-UniRule"/>
</dbReference>
<feature type="binding site" evidence="9">
    <location>
        <position position="119"/>
    </location>
    <ligand>
        <name>5-phospho-alpha-D-ribose 1-diphosphate</name>
        <dbReference type="ChEBI" id="CHEBI:58017"/>
    </ligand>
</feature>
<evidence type="ECO:0000259" key="11">
    <source>
        <dbReference type="Pfam" id="PF02885"/>
    </source>
</evidence>
<dbReference type="InterPro" id="IPR000312">
    <property type="entry name" value="Glycosyl_Trfase_fam3"/>
</dbReference>
<evidence type="ECO:0000256" key="5">
    <source>
        <dbReference type="ARBA" id="ARBA00022822"/>
    </source>
</evidence>
<dbReference type="GO" id="GO:0000162">
    <property type="term" value="P:L-tryptophan biosynthetic process"/>
    <property type="evidence" value="ECO:0007669"/>
    <property type="project" value="UniProtKB-UniRule"/>
</dbReference>
<keyword evidence="2 9" id="KW-0028">Amino-acid biosynthesis</keyword>
<evidence type="ECO:0000256" key="7">
    <source>
        <dbReference type="ARBA" id="ARBA00052328"/>
    </source>
</evidence>
<evidence type="ECO:0000256" key="3">
    <source>
        <dbReference type="ARBA" id="ARBA00022676"/>
    </source>
</evidence>
<comment type="pathway">
    <text evidence="1 9">Amino-acid biosynthesis; L-tryptophan biosynthesis; L-tryptophan from chorismate: step 2/5.</text>
</comment>
<dbReference type="EMBL" id="JAJEPX010000017">
    <property type="protein sequence ID" value="MCC2176872.1"/>
    <property type="molecule type" value="Genomic_DNA"/>
</dbReference>
<keyword evidence="9" id="KW-0460">Magnesium</keyword>
<dbReference type="Proteomes" id="UP001298753">
    <property type="component" value="Unassembled WGS sequence"/>
</dbReference>
<feature type="binding site" evidence="9">
    <location>
        <position position="224"/>
    </location>
    <ligand>
        <name>Mg(2+)</name>
        <dbReference type="ChEBI" id="CHEBI:18420"/>
        <label>2</label>
    </ligand>
</feature>
<comment type="similarity">
    <text evidence="9">Belongs to the anthranilate phosphoribosyltransferase family.</text>
</comment>
<dbReference type="InterPro" id="IPR035902">
    <property type="entry name" value="Nuc_phospho_transferase"/>
</dbReference>
<dbReference type="SUPFAM" id="SSF47648">
    <property type="entry name" value="Nucleoside phosphorylase/phosphoribosyltransferase N-terminal domain"/>
    <property type="match status" value="1"/>
</dbReference>
<feature type="binding site" evidence="9">
    <location>
        <position position="165"/>
    </location>
    <ligand>
        <name>anthranilate</name>
        <dbReference type="ChEBI" id="CHEBI:16567"/>
        <label>2</label>
    </ligand>
</feature>
<accession>A0AAW4VZG8</accession>
<feature type="binding site" evidence="9">
    <location>
        <begin position="89"/>
        <end position="92"/>
    </location>
    <ligand>
        <name>5-phospho-alpha-D-ribose 1-diphosphate</name>
        <dbReference type="ChEBI" id="CHEBI:58017"/>
    </ligand>
</feature>
<sequence>MIQLAIHEAINGRDLDYAIARATMEEMMDGTATDIEMATLLTTLRMKGETITEITACAEVMREKGAHIEPKGAVMDIVGTGGDEVGSFNISTTAAFVAAAGGVPVAKHGNRSVSSKSGAADVLEELGVVLSLSPEQNERVLAETGICFLFAQGYHKSMKNVAPVRKGMGERTIFNVLGPLSNPARATMQLLGVYDESLVMPMAQVLSNLGVTRGMVVCGGGMDEASLIGRNKVCEIRNGELTPYELDPPEYGLSLCTVDDLRGGSPKANAQITRDILFGKEQGAKREEILLNAGIALYLGLDGLTLADGIKKAAELIDSGAALDKLDRFAAATQEAAKA</sequence>
<feature type="binding site" evidence="9">
    <location>
        <position position="223"/>
    </location>
    <ligand>
        <name>Mg(2+)</name>
        <dbReference type="ChEBI" id="CHEBI:18420"/>
        <label>2</label>
    </ligand>
</feature>
<feature type="domain" description="Glycosyl transferase family 3" evidence="10">
    <location>
        <begin position="73"/>
        <end position="323"/>
    </location>
</feature>
<feature type="binding site" evidence="9">
    <location>
        <begin position="82"/>
        <end position="83"/>
    </location>
    <ligand>
        <name>5-phospho-alpha-D-ribose 1-diphosphate</name>
        <dbReference type="ChEBI" id="CHEBI:58017"/>
    </ligand>
</feature>
<evidence type="ECO:0000313" key="12">
    <source>
        <dbReference type="EMBL" id="MCC2176872.1"/>
    </source>
</evidence>
<comment type="similarity">
    <text evidence="8">In the C-terminal section; belongs to the anthranilate phosphoribosyltransferase family.</text>
</comment>
<comment type="catalytic activity">
    <reaction evidence="7 9">
        <text>N-(5-phospho-beta-D-ribosyl)anthranilate + diphosphate = 5-phospho-alpha-D-ribose 1-diphosphate + anthranilate</text>
        <dbReference type="Rhea" id="RHEA:11768"/>
        <dbReference type="ChEBI" id="CHEBI:16567"/>
        <dbReference type="ChEBI" id="CHEBI:18277"/>
        <dbReference type="ChEBI" id="CHEBI:33019"/>
        <dbReference type="ChEBI" id="CHEBI:58017"/>
        <dbReference type="EC" id="2.4.2.18"/>
    </reaction>
</comment>
<feature type="binding site" evidence="9">
    <location>
        <begin position="107"/>
        <end position="115"/>
    </location>
    <ligand>
        <name>5-phospho-alpha-D-ribose 1-diphosphate</name>
        <dbReference type="ChEBI" id="CHEBI:58017"/>
    </ligand>
</feature>
<comment type="subunit">
    <text evidence="9">Homodimer.</text>
</comment>
<keyword evidence="4 9" id="KW-0808">Transferase</keyword>
<comment type="caution">
    <text evidence="9">Lacks conserved residue(s) required for the propagation of feature annotation.</text>
</comment>
<evidence type="ECO:0000259" key="10">
    <source>
        <dbReference type="Pfam" id="PF00591"/>
    </source>
</evidence>
<feature type="binding site" evidence="9">
    <location>
        <position position="79"/>
    </location>
    <ligand>
        <name>anthranilate</name>
        <dbReference type="ChEBI" id="CHEBI:16567"/>
        <label>1</label>
    </ligand>
</feature>
<dbReference type="PANTHER" id="PTHR43285">
    <property type="entry name" value="ANTHRANILATE PHOSPHORIBOSYLTRANSFERASE"/>
    <property type="match status" value="1"/>
</dbReference>
<evidence type="ECO:0000256" key="9">
    <source>
        <dbReference type="HAMAP-Rule" id="MF_00211"/>
    </source>
</evidence>